<evidence type="ECO:0000313" key="2">
    <source>
        <dbReference type="Proteomes" id="UP000634136"/>
    </source>
</evidence>
<name>A0A834WKA4_9FABA</name>
<protein>
    <submittedName>
        <fullName evidence="1">Uncharacterized protein</fullName>
    </submittedName>
</protein>
<dbReference type="Proteomes" id="UP000634136">
    <property type="component" value="Unassembled WGS sequence"/>
</dbReference>
<evidence type="ECO:0000313" key="1">
    <source>
        <dbReference type="EMBL" id="KAF7822456.1"/>
    </source>
</evidence>
<organism evidence="1 2">
    <name type="scientific">Senna tora</name>
    <dbReference type="NCBI Taxonomy" id="362788"/>
    <lineage>
        <taxon>Eukaryota</taxon>
        <taxon>Viridiplantae</taxon>
        <taxon>Streptophyta</taxon>
        <taxon>Embryophyta</taxon>
        <taxon>Tracheophyta</taxon>
        <taxon>Spermatophyta</taxon>
        <taxon>Magnoliopsida</taxon>
        <taxon>eudicotyledons</taxon>
        <taxon>Gunneridae</taxon>
        <taxon>Pentapetalae</taxon>
        <taxon>rosids</taxon>
        <taxon>fabids</taxon>
        <taxon>Fabales</taxon>
        <taxon>Fabaceae</taxon>
        <taxon>Caesalpinioideae</taxon>
        <taxon>Cassia clade</taxon>
        <taxon>Senna</taxon>
    </lineage>
</organism>
<dbReference type="AlphaFoldDB" id="A0A834WKA4"/>
<sequence>MPQPPSLSPLYVNVAFASVATVRRRGQCCRRASLPPLTSLFLDLSERGHVHSLPLAVKPLVCPPPQFLIVPGCRPSSLAMVVILSRIVFVLLIARIVPSHPCSPPSLSVASLALSHSFTAESLAFFLGWHHLLSPVIIDIF</sequence>
<proteinExistence type="predicted"/>
<accession>A0A834WKA4</accession>
<gene>
    <name evidence="1" type="ORF">G2W53_027911</name>
</gene>
<reference evidence="1" key="1">
    <citation type="submission" date="2020-09" db="EMBL/GenBank/DDBJ databases">
        <title>Genome-Enabled Discovery of Anthraquinone Biosynthesis in Senna tora.</title>
        <authorList>
            <person name="Kang S.-H."/>
            <person name="Pandey R.P."/>
            <person name="Lee C.-M."/>
            <person name="Sim J.-S."/>
            <person name="Jeong J.-T."/>
            <person name="Choi B.-S."/>
            <person name="Jung M."/>
            <person name="Ginzburg D."/>
            <person name="Zhao K."/>
            <person name="Won S.Y."/>
            <person name="Oh T.-J."/>
            <person name="Yu Y."/>
            <person name="Kim N.-H."/>
            <person name="Lee O.R."/>
            <person name="Lee T.-H."/>
            <person name="Bashyal P."/>
            <person name="Kim T.-S."/>
            <person name="Lee W.-H."/>
            <person name="Kawkins C."/>
            <person name="Kim C.-K."/>
            <person name="Kim J.S."/>
            <person name="Ahn B.O."/>
            <person name="Rhee S.Y."/>
            <person name="Sohng J.K."/>
        </authorList>
    </citation>
    <scope>NUCLEOTIDE SEQUENCE</scope>
    <source>
        <tissue evidence="1">Leaf</tissue>
    </source>
</reference>
<dbReference type="EMBL" id="JAAIUW010000008">
    <property type="protein sequence ID" value="KAF7822456.1"/>
    <property type="molecule type" value="Genomic_DNA"/>
</dbReference>
<comment type="caution">
    <text evidence="1">The sequence shown here is derived from an EMBL/GenBank/DDBJ whole genome shotgun (WGS) entry which is preliminary data.</text>
</comment>
<keyword evidence="2" id="KW-1185">Reference proteome</keyword>